<keyword evidence="1" id="KW-0732">Signal</keyword>
<reference evidence="2 3" key="1">
    <citation type="submission" date="2023-08" db="EMBL/GenBank/DDBJ databases">
        <authorList>
            <person name="Sharma P."/>
            <person name="Verma V."/>
            <person name="Mohan M.K."/>
            <person name="Dubey A.K."/>
        </authorList>
    </citation>
    <scope>NUCLEOTIDE SEQUENCE [LARGE SCALE GENOMIC DNA]</scope>
    <source>
        <strain evidence="2 3">ADP4</strain>
    </source>
</reference>
<dbReference type="EMBL" id="JAVFKM010000002">
    <property type="protein sequence ID" value="MEF3112382.1"/>
    <property type="molecule type" value="Genomic_DNA"/>
</dbReference>
<gene>
    <name evidence="2" type="ORF">RB636_04090</name>
</gene>
<sequence>MPVASAAAAAVMGLLTASPANAGIGHLGAAVFGSKCAALRYPGQATATAQDPGQALSNLTQVPAHVPYNHCGAVDLVPDDILNADTTTELVPTHPVK</sequence>
<evidence type="ECO:0000313" key="2">
    <source>
        <dbReference type="EMBL" id="MEF3112382.1"/>
    </source>
</evidence>
<dbReference type="RefSeq" id="WP_331785382.1">
    <property type="nucleotide sequence ID" value="NZ_JAVFKM010000002.1"/>
</dbReference>
<protein>
    <recommendedName>
        <fullName evidence="4">Chaplin domain-containing protein</fullName>
    </recommendedName>
</protein>
<proteinExistence type="predicted"/>
<organism evidence="2 3">
    <name type="scientific">Streptomyces chrestomyceticus</name>
    <dbReference type="NCBI Taxonomy" id="68185"/>
    <lineage>
        <taxon>Bacteria</taxon>
        <taxon>Bacillati</taxon>
        <taxon>Actinomycetota</taxon>
        <taxon>Actinomycetes</taxon>
        <taxon>Kitasatosporales</taxon>
        <taxon>Streptomycetaceae</taxon>
        <taxon>Streptomyces</taxon>
    </lineage>
</organism>
<comment type="caution">
    <text evidence="2">The sequence shown here is derived from an EMBL/GenBank/DDBJ whole genome shotgun (WGS) entry which is preliminary data.</text>
</comment>
<evidence type="ECO:0000256" key="1">
    <source>
        <dbReference type="SAM" id="SignalP"/>
    </source>
</evidence>
<keyword evidence="3" id="KW-1185">Reference proteome</keyword>
<name>A0ABU7WLT2_9ACTN</name>
<dbReference type="Proteomes" id="UP001348265">
    <property type="component" value="Unassembled WGS sequence"/>
</dbReference>
<feature type="chain" id="PRO_5047377572" description="Chaplin domain-containing protein" evidence="1">
    <location>
        <begin position="23"/>
        <end position="97"/>
    </location>
</feature>
<accession>A0ABU7WLT2</accession>
<feature type="signal peptide" evidence="1">
    <location>
        <begin position="1"/>
        <end position="22"/>
    </location>
</feature>
<evidence type="ECO:0008006" key="4">
    <source>
        <dbReference type="Google" id="ProtNLM"/>
    </source>
</evidence>
<evidence type="ECO:0000313" key="3">
    <source>
        <dbReference type="Proteomes" id="UP001348265"/>
    </source>
</evidence>